<feature type="region of interest" description="Disordered" evidence="1">
    <location>
        <begin position="920"/>
        <end position="949"/>
    </location>
</feature>
<evidence type="ECO:0008006" key="4">
    <source>
        <dbReference type="Google" id="ProtNLM"/>
    </source>
</evidence>
<feature type="compositionally biased region" description="Basic and acidic residues" evidence="1">
    <location>
        <begin position="833"/>
        <end position="843"/>
    </location>
</feature>
<dbReference type="AlphaFoldDB" id="A0AAD9L7V9"/>
<protein>
    <recommendedName>
        <fullName evidence="4">F-box domain-containing protein</fullName>
    </recommendedName>
</protein>
<evidence type="ECO:0000313" key="2">
    <source>
        <dbReference type="EMBL" id="KAK1925897.1"/>
    </source>
</evidence>
<feature type="region of interest" description="Disordered" evidence="1">
    <location>
        <begin position="740"/>
        <end position="776"/>
    </location>
</feature>
<comment type="caution">
    <text evidence="2">The sequence shown here is derived from an EMBL/GenBank/DDBJ whole genome shotgun (WGS) entry which is preliminary data.</text>
</comment>
<sequence>MADEEMASRCAPWVGGVAMNSSEVRYPDEVLTTTPTLAGRASRASALQEDQGGSGRSSSLVFGNGTKSPDQLDGAGILRIGKSPAVSPRKTTARPGKKDNREGWARLPMGIIHRIMDHVERDVEVPSVIRDMWGRRKPTAINFSLIILILARCALCDLRAVCREWTIQVDKHPFWMKLVVCLDTTRRAQSVLEDLQARVIVPRNAAFISHFERAYWMTRRMCLVCRINRPDQSIHAMDPDCATVTTFFQTLPTCGERLETYCAHCLVDDTTLQHNVQGEMERRTPRSNPGHGARMNHGVSWVSEWDIDETGQRRRTNICCTTCRYHAVSNEMRRIVQGPCRRDGPLRGLEELDSVQHTTTSAKSYISRAVGTAQDAAILALDEFFLSRHAKWIPLEGAALSLQDCDAKLRHKYIESRGIQTDEDRRERWAYLATMYGEETVSPALQLSDQIEVRKMYAKWGQEALNREFVTIDSDDEDEEEDCMQLNRRWTKRLREGVINDYINDRVRLGFWVSPEDEIAQLASSADPPIHAPIPVIAESNKHPFDSAPLDGSGRSLSPIAASKHATATGWIDLVDPESAQASCFLPTPPLAQAMEVRFAETLGHTLWRPFRSIARTIQALSPSPDKAVATCQQMDLDALLRCLARKEAWNAPVADQVWRHGGTETPIAIDRKVKGRDLLMEVDEDEEPELDHIVRQNRGGEDFVNVSVLGKDCPRIELVVDDLPVGDYDIRESWTSPLRGSSETRLHRDQTEGEGDCTRSSTLLLSDTEDEDAESVEAVQDFTMNEALRSFAERKHEVHQIPFGGAVTQTLGKRKQAPEESGDERSKRHSPKARDAFERADRPSGGSANSEDAEWMYIGHPTSLSVDVDGRSKATSETSSGPRILTPEDEPSEVMPNPPKLPATELKAARMEVDRMSPLTASLSPSSPSLPPVDSSSDADTDPEGGDAIVAGTLAEGVIEPSLAASKVPWIPTVKGEMLGPRAGKMIMDCWFEAWAPLRRCDCTVCERRRTWDSWTERA</sequence>
<reference evidence="2" key="1">
    <citation type="submission" date="2023-02" db="EMBL/GenBank/DDBJ databases">
        <title>Identification and recombinant expression of a fungal hydrolase from Papiliotrema laurentii that hydrolyzes apple cutin and clears colloidal polyester polyurethane.</title>
        <authorList>
            <consortium name="DOE Joint Genome Institute"/>
            <person name="Roman V.A."/>
            <person name="Bojanowski C."/>
            <person name="Crable B.R."/>
            <person name="Wagner D.N."/>
            <person name="Hung C.S."/>
            <person name="Nadeau L.J."/>
            <person name="Schratz L."/>
            <person name="Haridas S."/>
            <person name="Pangilinan J."/>
            <person name="Lipzen A."/>
            <person name="Na H."/>
            <person name="Yan M."/>
            <person name="Ng V."/>
            <person name="Grigoriev I.V."/>
            <person name="Spatafora J.W."/>
            <person name="Barlow D."/>
            <person name="Biffinger J."/>
            <person name="Kelley-Loughnane N."/>
            <person name="Varaljay V.A."/>
            <person name="Crookes-Goodson W.J."/>
        </authorList>
    </citation>
    <scope>NUCLEOTIDE SEQUENCE</scope>
    <source>
        <strain evidence="2">5307AH</strain>
    </source>
</reference>
<keyword evidence="3" id="KW-1185">Reference proteome</keyword>
<evidence type="ECO:0000313" key="3">
    <source>
        <dbReference type="Proteomes" id="UP001182556"/>
    </source>
</evidence>
<feature type="region of interest" description="Disordered" evidence="1">
    <location>
        <begin position="34"/>
        <end position="74"/>
    </location>
</feature>
<proteinExistence type="predicted"/>
<name>A0AAD9L7V9_PAPLA</name>
<accession>A0AAD9L7V9</accession>
<feature type="compositionally biased region" description="Polar residues" evidence="1">
    <location>
        <begin position="56"/>
        <end position="69"/>
    </location>
</feature>
<evidence type="ECO:0000256" key="1">
    <source>
        <dbReference type="SAM" id="MobiDB-lite"/>
    </source>
</evidence>
<dbReference type="Proteomes" id="UP001182556">
    <property type="component" value="Unassembled WGS sequence"/>
</dbReference>
<dbReference type="EMBL" id="JAODAN010000003">
    <property type="protein sequence ID" value="KAK1925897.1"/>
    <property type="molecule type" value="Genomic_DNA"/>
</dbReference>
<gene>
    <name evidence="2" type="ORF">DB88DRAFT_485517</name>
</gene>
<feature type="compositionally biased region" description="Basic and acidic residues" evidence="1">
    <location>
        <begin position="743"/>
        <end position="752"/>
    </location>
</feature>
<feature type="compositionally biased region" description="Low complexity" evidence="1">
    <location>
        <begin position="920"/>
        <end position="937"/>
    </location>
</feature>
<feature type="region of interest" description="Disordered" evidence="1">
    <location>
        <begin position="801"/>
        <end position="900"/>
    </location>
</feature>
<organism evidence="2 3">
    <name type="scientific">Papiliotrema laurentii</name>
    <name type="common">Cryptococcus laurentii</name>
    <dbReference type="NCBI Taxonomy" id="5418"/>
    <lineage>
        <taxon>Eukaryota</taxon>
        <taxon>Fungi</taxon>
        <taxon>Dikarya</taxon>
        <taxon>Basidiomycota</taxon>
        <taxon>Agaricomycotina</taxon>
        <taxon>Tremellomycetes</taxon>
        <taxon>Tremellales</taxon>
        <taxon>Rhynchogastremaceae</taxon>
        <taxon>Papiliotrema</taxon>
    </lineage>
</organism>